<feature type="compositionally biased region" description="Low complexity" evidence="1">
    <location>
        <begin position="83"/>
        <end position="97"/>
    </location>
</feature>
<dbReference type="AlphaFoldDB" id="A0A8J2RTI4"/>
<dbReference type="Proteomes" id="UP000789390">
    <property type="component" value="Unassembled WGS sequence"/>
</dbReference>
<keyword evidence="4" id="KW-1185">Reference proteome</keyword>
<gene>
    <name evidence="3" type="ORF">DGAL_LOCUS12709</name>
</gene>
<feature type="transmembrane region" description="Helical" evidence="2">
    <location>
        <begin position="403"/>
        <end position="427"/>
    </location>
</feature>
<dbReference type="OrthoDB" id="6350671at2759"/>
<dbReference type="GO" id="GO:0005886">
    <property type="term" value="C:plasma membrane"/>
    <property type="evidence" value="ECO:0007669"/>
    <property type="project" value="TreeGrafter"/>
</dbReference>
<evidence type="ECO:0000313" key="4">
    <source>
        <dbReference type="Proteomes" id="UP000789390"/>
    </source>
</evidence>
<feature type="compositionally biased region" description="Polar residues" evidence="1">
    <location>
        <begin position="63"/>
        <end position="73"/>
    </location>
</feature>
<reference evidence="3" key="1">
    <citation type="submission" date="2021-11" db="EMBL/GenBank/DDBJ databases">
        <authorList>
            <person name="Schell T."/>
        </authorList>
    </citation>
    <scope>NUCLEOTIDE SEQUENCE</scope>
    <source>
        <strain evidence="3">M5</strain>
    </source>
</reference>
<dbReference type="GO" id="GO:0017080">
    <property type="term" value="F:sodium channel regulator activity"/>
    <property type="evidence" value="ECO:0007669"/>
    <property type="project" value="TreeGrafter"/>
</dbReference>
<dbReference type="Pfam" id="PF16972">
    <property type="entry name" value="TipE"/>
    <property type="match status" value="1"/>
</dbReference>
<comment type="caution">
    <text evidence="3">The sequence shown here is derived from an EMBL/GenBank/DDBJ whole genome shotgun (WGS) entry which is preliminary data.</text>
</comment>
<dbReference type="PANTHER" id="PTHR12335:SF6">
    <property type="entry name" value="PROTEIN TIPE"/>
    <property type="match status" value="1"/>
</dbReference>
<proteinExistence type="predicted"/>
<dbReference type="PROSITE" id="PS51257">
    <property type="entry name" value="PROKAR_LIPOPROTEIN"/>
    <property type="match status" value="1"/>
</dbReference>
<feature type="transmembrane region" description="Helical" evidence="2">
    <location>
        <begin position="149"/>
        <end position="174"/>
    </location>
</feature>
<dbReference type="GO" id="GO:0002028">
    <property type="term" value="P:regulation of sodium ion transport"/>
    <property type="evidence" value="ECO:0007669"/>
    <property type="project" value="TreeGrafter"/>
</dbReference>
<name>A0A8J2RTI4_9CRUS</name>
<organism evidence="3 4">
    <name type="scientific">Daphnia galeata</name>
    <dbReference type="NCBI Taxonomy" id="27404"/>
    <lineage>
        <taxon>Eukaryota</taxon>
        <taxon>Metazoa</taxon>
        <taxon>Ecdysozoa</taxon>
        <taxon>Arthropoda</taxon>
        <taxon>Crustacea</taxon>
        <taxon>Branchiopoda</taxon>
        <taxon>Diplostraca</taxon>
        <taxon>Cladocera</taxon>
        <taxon>Anomopoda</taxon>
        <taxon>Daphniidae</taxon>
        <taxon>Daphnia</taxon>
    </lineage>
</organism>
<dbReference type="EMBL" id="CAKKLH010000292">
    <property type="protein sequence ID" value="CAH0109237.1"/>
    <property type="molecule type" value="Genomic_DNA"/>
</dbReference>
<accession>A0A8J2RTI4</accession>
<dbReference type="PANTHER" id="PTHR12335">
    <property type="entry name" value="TIPE PROTEIN TEMPERATURE-INDUCED PARALYTIC E"/>
    <property type="match status" value="1"/>
</dbReference>
<dbReference type="InterPro" id="IPR031578">
    <property type="entry name" value="TipE"/>
</dbReference>
<evidence type="ECO:0000256" key="2">
    <source>
        <dbReference type="SAM" id="Phobius"/>
    </source>
</evidence>
<keyword evidence="2" id="KW-0812">Transmembrane</keyword>
<sequence>MADFNRAEGVSCGAGVTAATTTTSSSCISSLSHHHLLLSSANCIPSRSMSLLLPSVSQSQSQHTLSGSHQGSVMSGRPPRLQSSSAGGSRSGTGSAAVNNKTEVISAPVPTLDPVHRQKIMQLRLQAAKASMKRQSSLRRENIHRLAFWLLRTSLWLAGIFSLTVLIIAFPLAVDPALESIWRTFSTKPVICLTTDIQIHHSRNPDGSVKGNDACTWTSCRQGCTGELFRCVQLFANISRLPWEVLESANTSQWIRLDSPSQIELGRRLKRSTNWAVSWATQNKHLFNKSANVNQSINPLYEMQREHSRRQYTQLLEELKGQQQQQLNNGDDDRNETYYSSLFEAVNVRLMVNVRGCGYTVDCVDFHRTAGVIGSLIPCHLSSRADVTPVAVMEHNPEQDRNIILFLFTVPACIFGSAVFLLCCIHYQCCRPQLAKMLANRSSAEYSVARLIINSGIQFHPATTTTNNEQPSQQPSNNIKYWAAPTEEPSVNTAAAAAPLAITAQQLNHQLT</sequence>
<evidence type="ECO:0000256" key="1">
    <source>
        <dbReference type="SAM" id="MobiDB-lite"/>
    </source>
</evidence>
<feature type="region of interest" description="Disordered" evidence="1">
    <location>
        <begin position="60"/>
        <end position="97"/>
    </location>
</feature>
<protein>
    <recommendedName>
        <fullName evidence="5">Protein tipE</fullName>
    </recommendedName>
</protein>
<keyword evidence="2" id="KW-1133">Transmembrane helix</keyword>
<keyword evidence="2" id="KW-0472">Membrane</keyword>
<evidence type="ECO:0000313" key="3">
    <source>
        <dbReference type="EMBL" id="CAH0109237.1"/>
    </source>
</evidence>
<evidence type="ECO:0008006" key="5">
    <source>
        <dbReference type="Google" id="ProtNLM"/>
    </source>
</evidence>